<reference evidence="3" key="2">
    <citation type="journal article" date="2021" name="Microbiome">
        <title>Successional dynamics and alternative stable states in a saline activated sludge microbial community over 9 years.</title>
        <authorList>
            <person name="Wang Y."/>
            <person name="Ye J."/>
            <person name="Ju F."/>
            <person name="Liu L."/>
            <person name="Boyd J.A."/>
            <person name="Deng Y."/>
            <person name="Parks D.H."/>
            <person name="Jiang X."/>
            <person name="Yin X."/>
            <person name="Woodcroft B.J."/>
            <person name="Tyson G.W."/>
            <person name="Hugenholtz P."/>
            <person name="Polz M.F."/>
            <person name="Zhang T."/>
        </authorList>
    </citation>
    <scope>NUCLEOTIDE SEQUENCE</scope>
    <source>
        <strain evidence="3">HKST-UBA79</strain>
    </source>
</reference>
<dbReference type="PANTHER" id="PTHR30576">
    <property type="entry name" value="COLANIC BIOSYNTHESIS UDP-GLUCOSE LIPID CARRIER TRANSFERASE"/>
    <property type="match status" value="1"/>
</dbReference>
<sequence>FGDMSLVGPRAYFSFELKEQEDRFPNTKELIKIALTTKPGITGVWQTSGRSAIGFEARIKMDADYATTRSILYDLLIILKTPFVVLSKKGAF</sequence>
<name>A0A955EEB9_UNCKA</name>
<evidence type="ECO:0000313" key="3">
    <source>
        <dbReference type="EMBL" id="MCA9308559.1"/>
    </source>
</evidence>
<protein>
    <submittedName>
        <fullName evidence="3">Sugar transferase</fullName>
    </submittedName>
</protein>
<organism evidence="3 4">
    <name type="scientific">candidate division WWE3 bacterium</name>
    <dbReference type="NCBI Taxonomy" id="2053526"/>
    <lineage>
        <taxon>Bacteria</taxon>
        <taxon>Katanobacteria</taxon>
    </lineage>
</organism>
<comment type="similarity">
    <text evidence="1">Belongs to the bacterial sugar transferase family.</text>
</comment>
<evidence type="ECO:0000256" key="1">
    <source>
        <dbReference type="ARBA" id="ARBA00006464"/>
    </source>
</evidence>
<proteinExistence type="inferred from homology"/>
<dbReference type="AlphaFoldDB" id="A0A955EEB9"/>
<dbReference type="PANTHER" id="PTHR30576:SF0">
    <property type="entry name" value="UNDECAPRENYL-PHOSPHATE N-ACETYLGALACTOSAMINYL 1-PHOSPHATE TRANSFERASE-RELATED"/>
    <property type="match status" value="1"/>
</dbReference>
<dbReference type="Pfam" id="PF02397">
    <property type="entry name" value="Bac_transf"/>
    <property type="match status" value="1"/>
</dbReference>
<accession>A0A955EEB9</accession>
<dbReference type="EMBL" id="JAGQNX010000106">
    <property type="protein sequence ID" value="MCA9308559.1"/>
    <property type="molecule type" value="Genomic_DNA"/>
</dbReference>
<dbReference type="InterPro" id="IPR003362">
    <property type="entry name" value="Bact_transf"/>
</dbReference>
<evidence type="ECO:0000259" key="2">
    <source>
        <dbReference type="Pfam" id="PF02397"/>
    </source>
</evidence>
<evidence type="ECO:0000313" key="4">
    <source>
        <dbReference type="Proteomes" id="UP000740557"/>
    </source>
</evidence>
<comment type="caution">
    <text evidence="3">The sequence shown here is derived from an EMBL/GenBank/DDBJ whole genome shotgun (WGS) entry which is preliminary data.</text>
</comment>
<dbReference type="Proteomes" id="UP000740557">
    <property type="component" value="Unassembled WGS sequence"/>
</dbReference>
<dbReference type="GO" id="GO:0016780">
    <property type="term" value="F:phosphotransferase activity, for other substituted phosphate groups"/>
    <property type="evidence" value="ECO:0007669"/>
    <property type="project" value="TreeGrafter"/>
</dbReference>
<keyword evidence="3" id="KW-0808">Transferase</keyword>
<gene>
    <name evidence="3" type="ORF">KC980_03530</name>
</gene>
<reference evidence="3" key="1">
    <citation type="submission" date="2020-04" db="EMBL/GenBank/DDBJ databases">
        <authorList>
            <person name="Zhang T."/>
        </authorList>
    </citation>
    <scope>NUCLEOTIDE SEQUENCE</scope>
    <source>
        <strain evidence="3">HKST-UBA79</strain>
    </source>
</reference>
<feature type="non-terminal residue" evidence="3">
    <location>
        <position position="1"/>
    </location>
</feature>
<feature type="domain" description="Bacterial sugar transferase" evidence="2">
    <location>
        <begin position="2"/>
        <end position="86"/>
    </location>
</feature>